<comment type="caution">
    <text evidence="2">The sequence shown here is derived from an EMBL/GenBank/DDBJ whole genome shotgun (WGS) entry which is preliminary data.</text>
</comment>
<reference evidence="2 3" key="2">
    <citation type="journal article" date="2019" name="G3 (Bethesda)">
        <title>Hybrid Assembly of the Genome of the Entomopathogenic Nematode Steinernema carpocapsae Identifies the X-Chromosome.</title>
        <authorList>
            <person name="Serra L."/>
            <person name="Macchietto M."/>
            <person name="Macias-Munoz A."/>
            <person name="McGill C.J."/>
            <person name="Rodriguez I.M."/>
            <person name="Rodriguez B."/>
            <person name="Murad R."/>
            <person name="Mortazavi A."/>
        </authorList>
    </citation>
    <scope>NUCLEOTIDE SEQUENCE [LARGE SCALE GENOMIC DNA]</scope>
    <source>
        <strain evidence="2 3">ALL</strain>
    </source>
</reference>
<dbReference type="EMBL" id="AZBU02000001">
    <property type="protein sequence ID" value="TMS32296.1"/>
    <property type="molecule type" value="Genomic_DNA"/>
</dbReference>
<evidence type="ECO:0000256" key="1">
    <source>
        <dbReference type="SAM" id="MobiDB-lite"/>
    </source>
</evidence>
<proteinExistence type="predicted"/>
<protein>
    <submittedName>
        <fullName evidence="2">Uncharacterized protein</fullName>
    </submittedName>
</protein>
<organism evidence="2 3">
    <name type="scientific">Steinernema carpocapsae</name>
    <name type="common">Entomopathogenic nematode</name>
    <dbReference type="NCBI Taxonomy" id="34508"/>
    <lineage>
        <taxon>Eukaryota</taxon>
        <taxon>Metazoa</taxon>
        <taxon>Ecdysozoa</taxon>
        <taxon>Nematoda</taxon>
        <taxon>Chromadorea</taxon>
        <taxon>Rhabditida</taxon>
        <taxon>Tylenchina</taxon>
        <taxon>Panagrolaimomorpha</taxon>
        <taxon>Strongyloidoidea</taxon>
        <taxon>Steinernematidae</taxon>
        <taxon>Steinernema</taxon>
    </lineage>
</organism>
<evidence type="ECO:0000313" key="3">
    <source>
        <dbReference type="Proteomes" id="UP000298663"/>
    </source>
</evidence>
<feature type="region of interest" description="Disordered" evidence="1">
    <location>
        <begin position="1"/>
        <end position="21"/>
    </location>
</feature>
<reference evidence="2 3" key="1">
    <citation type="journal article" date="2015" name="Genome Biol.">
        <title>Comparative genomics of Steinernema reveals deeply conserved gene regulatory networks.</title>
        <authorList>
            <person name="Dillman A.R."/>
            <person name="Macchietto M."/>
            <person name="Porter C.F."/>
            <person name="Rogers A."/>
            <person name="Williams B."/>
            <person name="Antoshechkin I."/>
            <person name="Lee M.M."/>
            <person name="Goodwin Z."/>
            <person name="Lu X."/>
            <person name="Lewis E.E."/>
            <person name="Goodrich-Blair H."/>
            <person name="Stock S.P."/>
            <person name="Adams B.J."/>
            <person name="Sternberg P.W."/>
            <person name="Mortazavi A."/>
        </authorList>
    </citation>
    <scope>NUCLEOTIDE SEQUENCE [LARGE SCALE GENOMIC DNA]</scope>
    <source>
        <strain evidence="2 3">ALL</strain>
    </source>
</reference>
<name>A0A4U8UHV3_STECR</name>
<dbReference type="AlphaFoldDB" id="A0A4U8UHV3"/>
<sequence length="75" mass="8353">MAVGGNEASCWCPSAGSSSRSRCANRIPILTNTNKIYFVSPVIRSSQNSPSLWPYSAVTYDTKEFKNTREYSKLK</sequence>
<evidence type="ECO:0000313" key="2">
    <source>
        <dbReference type="EMBL" id="TMS32296.1"/>
    </source>
</evidence>
<gene>
    <name evidence="2" type="ORF">L596_000157</name>
</gene>
<accession>A0A4U8UHV3</accession>
<dbReference type="Proteomes" id="UP000298663">
    <property type="component" value="Unassembled WGS sequence"/>
</dbReference>
<keyword evidence="3" id="KW-1185">Reference proteome</keyword>